<dbReference type="AlphaFoldDB" id="A0A644YVQ1"/>
<dbReference type="FunFam" id="3.20.20.70:FF:000026">
    <property type="entry name" value="Biotin synthase"/>
    <property type="match status" value="1"/>
</dbReference>
<dbReference type="SFLD" id="SFLDS00029">
    <property type="entry name" value="Radical_SAM"/>
    <property type="match status" value="1"/>
</dbReference>
<dbReference type="InterPro" id="IPR058240">
    <property type="entry name" value="rSAM_sf"/>
</dbReference>
<keyword evidence="9" id="KW-0001">2Fe-2S</keyword>
<sequence length="342" mass="37505">MSEKEAVLSVKNEEQSIGRLTTMEAIKNKLYAGGRLTKAEAMELIEAPLEELCAAANDVRKHFCGNVFDVCTIINGKSGKCSENCKFCSQSRYYRTKVDAYSLIGSETIVEQAKYNEERGVLRYSIVTSGRALSSKEVDKVCESLEAVQKESDIALCGSFGLLEETEFAKLKQAGLTRVHNNLETSRRNFPNVCTTHTYDDKIAAIRAAQQAGLTVCSGGIIGLGETMEDRIDMVIDLREMGIRSIPVNLLNPIPGTPFEENEVVSDDEMSRIIAIFRLLAPDAYIRLAGGRGLLADNGRQCFLSGANAAISGDMLTTDGITIEQDMRMLGELGYEVVLRDD</sequence>
<dbReference type="NCBIfam" id="TIGR00433">
    <property type="entry name" value="bioB"/>
    <property type="match status" value="1"/>
</dbReference>
<organism evidence="16">
    <name type="scientific">bioreactor metagenome</name>
    <dbReference type="NCBI Taxonomy" id="1076179"/>
    <lineage>
        <taxon>unclassified sequences</taxon>
        <taxon>metagenomes</taxon>
        <taxon>ecological metagenomes</taxon>
    </lineage>
</organism>
<dbReference type="GO" id="GO:0051539">
    <property type="term" value="F:4 iron, 4 sulfur cluster binding"/>
    <property type="evidence" value="ECO:0007669"/>
    <property type="project" value="UniProtKB-KW"/>
</dbReference>
<feature type="domain" description="Radical SAM core" evidence="15">
    <location>
        <begin position="63"/>
        <end position="292"/>
    </location>
</feature>
<dbReference type="PANTHER" id="PTHR22976:SF2">
    <property type="entry name" value="BIOTIN SYNTHASE, MITOCHONDRIAL"/>
    <property type="match status" value="1"/>
</dbReference>
<dbReference type="PIRSF" id="PIRSF001619">
    <property type="entry name" value="Biotin_synth"/>
    <property type="match status" value="1"/>
</dbReference>
<dbReference type="SUPFAM" id="SSF102114">
    <property type="entry name" value="Radical SAM enzymes"/>
    <property type="match status" value="1"/>
</dbReference>
<evidence type="ECO:0000256" key="12">
    <source>
        <dbReference type="ARBA" id="ARBA00023004"/>
    </source>
</evidence>
<dbReference type="InterPro" id="IPR002684">
    <property type="entry name" value="Biotin_synth/BioAB"/>
</dbReference>
<dbReference type="GO" id="GO:0009102">
    <property type="term" value="P:biotin biosynthetic process"/>
    <property type="evidence" value="ECO:0007669"/>
    <property type="project" value="UniProtKB-UniPathway"/>
</dbReference>
<protein>
    <recommendedName>
        <fullName evidence="5">biotin synthase</fullName>
        <ecNumber evidence="5">2.8.1.6</ecNumber>
    </recommendedName>
</protein>
<dbReference type="InterPro" id="IPR006638">
    <property type="entry name" value="Elp3/MiaA/NifB-like_rSAM"/>
</dbReference>
<dbReference type="SFLD" id="SFLDG01060">
    <property type="entry name" value="BATS_domain_containing"/>
    <property type="match status" value="1"/>
</dbReference>
<dbReference type="SMART" id="SM00876">
    <property type="entry name" value="BATS"/>
    <property type="match status" value="1"/>
</dbReference>
<dbReference type="GO" id="GO:0051537">
    <property type="term" value="F:2 iron, 2 sulfur cluster binding"/>
    <property type="evidence" value="ECO:0007669"/>
    <property type="project" value="UniProtKB-KW"/>
</dbReference>
<evidence type="ECO:0000256" key="7">
    <source>
        <dbReference type="ARBA" id="ARBA00022679"/>
    </source>
</evidence>
<gene>
    <name evidence="16" type="primary">bioB_21</name>
    <name evidence="16" type="ORF">SDC9_76647</name>
</gene>
<keyword evidence="7 16" id="KW-0808">Transferase</keyword>
<dbReference type="InterPro" id="IPR013785">
    <property type="entry name" value="Aldolase_TIM"/>
</dbReference>
<keyword evidence="10" id="KW-0479">Metal-binding</keyword>
<dbReference type="InterPro" id="IPR024177">
    <property type="entry name" value="Biotin_synthase"/>
</dbReference>
<keyword evidence="8" id="KW-0949">S-adenosyl-L-methionine</keyword>
<dbReference type="EMBL" id="VSSQ01005696">
    <property type="protein sequence ID" value="MPM30104.1"/>
    <property type="molecule type" value="Genomic_DNA"/>
</dbReference>
<dbReference type="HAMAP" id="MF_01694">
    <property type="entry name" value="BioB"/>
    <property type="match status" value="1"/>
</dbReference>
<keyword evidence="12" id="KW-0408">Iron</keyword>
<dbReference type="SFLD" id="SFLDG01278">
    <property type="entry name" value="biotin_synthase_like"/>
    <property type="match status" value="1"/>
</dbReference>
<evidence type="ECO:0000259" key="15">
    <source>
        <dbReference type="PROSITE" id="PS51918"/>
    </source>
</evidence>
<reference evidence="16" key="1">
    <citation type="submission" date="2019-08" db="EMBL/GenBank/DDBJ databases">
        <authorList>
            <person name="Kucharzyk K."/>
            <person name="Murdoch R.W."/>
            <person name="Higgins S."/>
            <person name="Loffler F."/>
        </authorList>
    </citation>
    <scope>NUCLEOTIDE SEQUENCE</scope>
</reference>
<dbReference type="EC" id="2.8.1.6" evidence="5"/>
<dbReference type="CDD" id="cd01335">
    <property type="entry name" value="Radical_SAM"/>
    <property type="match status" value="1"/>
</dbReference>
<dbReference type="PROSITE" id="PS51918">
    <property type="entry name" value="RADICAL_SAM"/>
    <property type="match status" value="1"/>
</dbReference>
<evidence type="ECO:0000256" key="6">
    <source>
        <dbReference type="ARBA" id="ARBA00022485"/>
    </source>
</evidence>
<accession>A0A644YVQ1</accession>
<comment type="pathway">
    <text evidence="2">Cofactor biosynthesis; biotin biosynthesis; biotin from 7,8-diaminononanoate: step 2/2.</text>
</comment>
<evidence type="ECO:0000256" key="11">
    <source>
        <dbReference type="ARBA" id="ARBA00022756"/>
    </source>
</evidence>
<evidence type="ECO:0000256" key="8">
    <source>
        <dbReference type="ARBA" id="ARBA00022691"/>
    </source>
</evidence>
<comment type="cofactor">
    <cofactor evidence="1">
        <name>[4Fe-4S] cluster</name>
        <dbReference type="ChEBI" id="CHEBI:49883"/>
    </cofactor>
</comment>
<dbReference type="GO" id="GO:0046872">
    <property type="term" value="F:metal ion binding"/>
    <property type="evidence" value="ECO:0007669"/>
    <property type="project" value="UniProtKB-KW"/>
</dbReference>
<keyword evidence="6" id="KW-0004">4Fe-4S</keyword>
<evidence type="ECO:0000256" key="13">
    <source>
        <dbReference type="ARBA" id="ARBA00023014"/>
    </source>
</evidence>
<evidence type="ECO:0000256" key="4">
    <source>
        <dbReference type="ARBA" id="ARBA00011738"/>
    </source>
</evidence>
<dbReference type="InterPro" id="IPR007197">
    <property type="entry name" value="rSAM"/>
</dbReference>
<dbReference type="UniPathway" id="UPA00078">
    <property type="reaction ID" value="UER00162"/>
</dbReference>
<dbReference type="GO" id="GO:0004076">
    <property type="term" value="F:biotin synthase activity"/>
    <property type="evidence" value="ECO:0007669"/>
    <property type="project" value="UniProtKB-EC"/>
</dbReference>
<evidence type="ECO:0000256" key="14">
    <source>
        <dbReference type="ARBA" id="ARBA00034078"/>
    </source>
</evidence>
<dbReference type="Gene3D" id="3.20.20.70">
    <property type="entry name" value="Aldolase class I"/>
    <property type="match status" value="1"/>
</dbReference>
<evidence type="ECO:0000256" key="10">
    <source>
        <dbReference type="ARBA" id="ARBA00022723"/>
    </source>
</evidence>
<proteinExistence type="inferred from homology"/>
<comment type="caution">
    <text evidence="16">The sequence shown here is derived from an EMBL/GenBank/DDBJ whole genome shotgun (WGS) entry which is preliminary data.</text>
</comment>
<evidence type="ECO:0000256" key="1">
    <source>
        <dbReference type="ARBA" id="ARBA00001966"/>
    </source>
</evidence>
<evidence type="ECO:0000256" key="2">
    <source>
        <dbReference type="ARBA" id="ARBA00004942"/>
    </source>
</evidence>
<evidence type="ECO:0000313" key="16">
    <source>
        <dbReference type="EMBL" id="MPM30104.1"/>
    </source>
</evidence>
<dbReference type="Pfam" id="PF04055">
    <property type="entry name" value="Radical_SAM"/>
    <property type="match status" value="1"/>
</dbReference>
<keyword evidence="11" id="KW-0093">Biotin biosynthesis</keyword>
<comment type="subunit">
    <text evidence="4">Homodimer.</text>
</comment>
<comment type="cofactor">
    <cofactor evidence="14">
        <name>[2Fe-2S] cluster</name>
        <dbReference type="ChEBI" id="CHEBI:190135"/>
    </cofactor>
</comment>
<evidence type="ECO:0000256" key="5">
    <source>
        <dbReference type="ARBA" id="ARBA00012236"/>
    </source>
</evidence>
<name>A0A644YVQ1_9ZZZZ</name>
<dbReference type="Pfam" id="PF06968">
    <property type="entry name" value="BATS"/>
    <property type="match status" value="1"/>
</dbReference>
<evidence type="ECO:0000256" key="9">
    <source>
        <dbReference type="ARBA" id="ARBA00022714"/>
    </source>
</evidence>
<evidence type="ECO:0000256" key="3">
    <source>
        <dbReference type="ARBA" id="ARBA00010765"/>
    </source>
</evidence>
<comment type="similarity">
    <text evidence="3">Belongs to the radical SAM superfamily. Biotin synthase family.</text>
</comment>
<dbReference type="SMART" id="SM00729">
    <property type="entry name" value="Elp3"/>
    <property type="match status" value="1"/>
</dbReference>
<dbReference type="PANTHER" id="PTHR22976">
    <property type="entry name" value="BIOTIN SYNTHASE"/>
    <property type="match status" value="1"/>
</dbReference>
<dbReference type="InterPro" id="IPR010722">
    <property type="entry name" value="BATS_dom"/>
</dbReference>
<keyword evidence="13" id="KW-0411">Iron-sulfur</keyword>